<evidence type="ECO:0000313" key="1">
    <source>
        <dbReference type="EMBL" id="MDK9496323.1"/>
    </source>
</evidence>
<sequence>MAVLVQNTGAGWDRELYQTLHDRVLPDVTKPPAGLISHAAMPGDPDGWVVIDVWESEDDYRRFLEEVLIPASQELGTPQFDTKVVEIYNLMVPPHPI</sequence>
<reference evidence="1 2" key="1">
    <citation type="submission" date="2023-05" db="EMBL/GenBank/DDBJ databases">
        <title>Sequencing and Assembly of Streptomyces sp. NP73.</title>
        <authorList>
            <person name="Konwar A.N."/>
            <person name="Saikia K."/>
            <person name="Thakur D."/>
        </authorList>
    </citation>
    <scope>NUCLEOTIDE SEQUENCE [LARGE SCALE GENOMIC DNA]</scope>
    <source>
        <strain evidence="1 2">NP73</strain>
    </source>
</reference>
<keyword evidence="2" id="KW-1185">Reference proteome</keyword>
<gene>
    <name evidence="1" type="ORF">QEZ40_000772</name>
</gene>
<name>A0ABT7GRX1_9ACTN</name>
<dbReference type="Proteomes" id="UP001223390">
    <property type="component" value="Unassembled WGS sequence"/>
</dbReference>
<protein>
    <recommendedName>
        <fullName evidence="3">ABM domain-containing protein</fullName>
    </recommendedName>
</protein>
<comment type="caution">
    <text evidence="1">The sequence shown here is derived from an EMBL/GenBank/DDBJ whole genome shotgun (WGS) entry which is preliminary data.</text>
</comment>
<proteinExistence type="predicted"/>
<evidence type="ECO:0008006" key="3">
    <source>
        <dbReference type="Google" id="ProtNLM"/>
    </source>
</evidence>
<dbReference type="EMBL" id="JASITI010000011">
    <property type="protein sequence ID" value="MDK9496323.1"/>
    <property type="molecule type" value="Genomic_DNA"/>
</dbReference>
<dbReference type="RefSeq" id="WP_285341860.1">
    <property type="nucleotide sequence ID" value="NZ_JASITI010000011.1"/>
</dbReference>
<evidence type="ECO:0000313" key="2">
    <source>
        <dbReference type="Proteomes" id="UP001223390"/>
    </source>
</evidence>
<accession>A0ABT7GRX1</accession>
<organism evidence="1 2">
    <name type="scientific">Streptomyces katrae</name>
    <dbReference type="NCBI Taxonomy" id="68223"/>
    <lineage>
        <taxon>Bacteria</taxon>
        <taxon>Bacillati</taxon>
        <taxon>Actinomycetota</taxon>
        <taxon>Actinomycetes</taxon>
        <taxon>Kitasatosporales</taxon>
        <taxon>Streptomycetaceae</taxon>
        <taxon>Streptomyces</taxon>
    </lineage>
</organism>